<evidence type="ECO:0000313" key="2">
    <source>
        <dbReference type="Proteomes" id="UP001141336"/>
    </source>
</evidence>
<dbReference type="EMBL" id="JAPTGC010000007">
    <property type="protein sequence ID" value="MCZ0862837.1"/>
    <property type="molecule type" value="Genomic_DNA"/>
</dbReference>
<organism evidence="1 2">
    <name type="scientific">Methanocorpusculum vombati</name>
    <dbReference type="NCBI Taxonomy" id="3002864"/>
    <lineage>
        <taxon>Archaea</taxon>
        <taxon>Methanobacteriati</taxon>
        <taxon>Methanobacteriota</taxon>
        <taxon>Stenosarchaea group</taxon>
        <taxon>Methanomicrobia</taxon>
        <taxon>Methanomicrobiales</taxon>
        <taxon>Methanocorpusculaceae</taxon>
        <taxon>Methanocorpusculum</taxon>
    </lineage>
</organism>
<evidence type="ECO:0000313" key="1">
    <source>
        <dbReference type="EMBL" id="MCZ0862837.1"/>
    </source>
</evidence>
<proteinExistence type="predicted"/>
<gene>
    <name evidence="1" type="ORF">O0S09_06155</name>
</gene>
<comment type="caution">
    <text evidence="1">The sequence shown here is derived from an EMBL/GenBank/DDBJ whole genome shotgun (WGS) entry which is preliminary data.</text>
</comment>
<keyword evidence="2" id="KW-1185">Reference proteome</keyword>
<reference evidence="1" key="1">
    <citation type="submission" date="2022-12" db="EMBL/GenBank/DDBJ databases">
        <title>Isolation and characterisation of novel Methanocorpusculum spp. from native Australian herbivores indicates the genus is ancestrally host-associated.</title>
        <authorList>
            <person name="Volmer J.G."/>
            <person name="Soo R.M."/>
            <person name="Evans P.N."/>
            <person name="Hoedt E.C."/>
            <person name="Astorga Alsina A.L."/>
            <person name="Woodcroft B.J."/>
            <person name="Tyson G.W."/>
            <person name="Hugenholtz P."/>
            <person name="Morrison M."/>
        </authorList>
    </citation>
    <scope>NUCLEOTIDE SEQUENCE</scope>
    <source>
        <strain evidence="1">CW153</strain>
    </source>
</reference>
<protein>
    <submittedName>
        <fullName evidence="1">Uncharacterized protein</fullName>
    </submittedName>
</protein>
<accession>A0ABT4IM65</accession>
<name>A0ABT4IM65_9EURY</name>
<sequence>MSSNTSSHKEKEIAHKVEDTLTNAADTLSTTVRGVTKGVKQAANEMKLDTKKE</sequence>
<dbReference type="Proteomes" id="UP001141336">
    <property type="component" value="Unassembled WGS sequence"/>
</dbReference>
<dbReference type="RefSeq" id="WP_268923095.1">
    <property type="nucleotide sequence ID" value="NZ_JAPTGC010000007.1"/>
</dbReference>